<organism evidence="1 2">
    <name type="scientific">Microbacterium paludicola</name>
    <dbReference type="NCBI Taxonomy" id="300019"/>
    <lineage>
        <taxon>Bacteria</taxon>
        <taxon>Bacillati</taxon>
        <taxon>Actinomycetota</taxon>
        <taxon>Actinomycetes</taxon>
        <taxon>Micrococcales</taxon>
        <taxon>Microbacteriaceae</taxon>
        <taxon>Microbacterium</taxon>
    </lineage>
</organism>
<evidence type="ECO:0000313" key="2">
    <source>
        <dbReference type="Proteomes" id="UP000298358"/>
    </source>
</evidence>
<sequence>MAIVYLTNASGAPGVSTLATALTLNWPKRAVLLEADVTTTGHVLTGPLQGQVGHSMGMTELNVAHQHAPLTGEDLWAQRVGLSEGKDAVPGFRTLANARGASEDFWAGILGAVDQLGTVVGEEVDVIVDGGRYQVHDPRSALIGRADAVLMLTGQTLPDVASARVAASALKSSLDNIGHSEWLSLVTVGAPRYWEKADVKDIAKVVGADVLGSLPWDPRGAAHYSHGSDIVGRRRTKYQRALEALTQSVTALIEQRAYTPIVQEQRA</sequence>
<dbReference type="Gene3D" id="3.40.50.300">
    <property type="entry name" value="P-loop containing nucleotide triphosphate hydrolases"/>
    <property type="match status" value="1"/>
</dbReference>
<reference evidence="1 2" key="1">
    <citation type="submission" date="2019-03" db="EMBL/GenBank/DDBJ databases">
        <title>Diversity of the mouse oral microbiome.</title>
        <authorList>
            <person name="Joseph S."/>
            <person name="Aduse-Opoku J."/>
            <person name="Curtis M."/>
            <person name="Wade W."/>
            <person name="Hashim A."/>
        </authorList>
    </citation>
    <scope>NUCLEOTIDE SEQUENCE [LARGE SCALE GENOMIC DNA]</scope>
    <source>
        <strain evidence="1 2">P1012</strain>
    </source>
</reference>
<dbReference type="EMBL" id="SPQB01000014">
    <property type="protein sequence ID" value="TFU33069.1"/>
    <property type="molecule type" value="Genomic_DNA"/>
</dbReference>
<dbReference type="InterPro" id="IPR027417">
    <property type="entry name" value="P-loop_NTPase"/>
</dbReference>
<name>A0A4Y9FVQ6_9MICO</name>
<accession>A0A4Y9FVQ6</accession>
<dbReference type="RefSeq" id="WP_135114247.1">
    <property type="nucleotide sequence ID" value="NZ_JADGLL010000014.1"/>
</dbReference>
<evidence type="ECO:0008006" key="3">
    <source>
        <dbReference type="Google" id="ProtNLM"/>
    </source>
</evidence>
<comment type="caution">
    <text evidence="1">The sequence shown here is derived from an EMBL/GenBank/DDBJ whole genome shotgun (WGS) entry which is preliminary data.</text>
</comment>
<dbReference type="AlphaFoldDB" id="A0A4Y9FVQ6"/>
<dbReference type="OrthoDB" id="5243870at2"/>
<dbReference type="SUPFAM" id="SSF52540">
    <property type="entry name" value="P-loop containing nucleoside triphosphate hydrolases"/>
    <property type="match status" value="1"/>
</dbReference>
<evidence type="ECO:0000313" key="1">
    <source>
        <dbReference type="EMBL" id="TFU33069.1"/>
    </source>
</evidence>
<keyword evidence="2" id="KW-1185">Reference proteome</keyword>
<dbReference type="Proteomes" id="UP000298358">
    <property type="component" value="Unassembled WGS sequence"/>
</dbReference>
<gene>
    <name evidence="1" type="ORF">E4U02_07585</name>
</gene>
<proteinExistence type="predicted"/>
<protein>
    <recommendedName>
        <fullName evidence="3">ParA family protein</fullName>
    </recommendedName>
</protein>